<dbReference type="CDD" id="cd00200">
    <property type="entry name" value="WD40"/>
    <property type="match status" value="1"/>
</dbReference>
<reference evidence="6 7" key="1">
    <citation type="journal article" date="2016" name="Proc. Natl. Acad. Sci. U.S.A.">
        <title>Lipid metabolic changes in an early divergent fungus govern the establishment of a mutualistic symbiosis with endobacteria.</title>
        <authorList>
            <person name="Lastovetsky O.A."/>
            <person name="Gaspar M.L."/>
            <person name="Mondo S.J."/>
            <person name="LaButti K.M."/>
            <person name="Sandor L."/>
            <person name="Grigoriev I.V."/>
            <person name="Henry S.A."/>
            <person name="Pawlowska T.E."/>
        </authorList>
    </citation>
    <scope>NUCLEOTIDE SEQUENCE [LARGE SCALE GENOMIC DNA]</scope>
    <source>
        <strain evidence="6 7">ATCC 52813</strain>
    </source>
</reference>
<dbReference type="EMBL" id="KZ303853">
    <property type="protein sequence ID" value="PHZ10855.1"/>
    <property type="molecule type" value="Genomic_DNA"/>
</dbReference>
<dbReference type="GO" id="GO:0043161">
    <property type="term" value="P:proteasome-mediated ubiquitin-dependent protein catabolic process"/>
    <property type="evidence" value="ECO:0007669"/>
    <property type="project" value="TreeGrafter"/>
</dbReference>
<dbReference type="PROSITE" id="PS50181">
    <property type="entry name" value="FBOX"/>
    <property type="match status" value="1"/>
</dbReference>
<dbReference type="PANTHER" id="PTHR19849:SF1">
    <property type="entry name" value="F-BOX_WD REPEAT-CONTAINING PROTEIN 7"/>
    <property type="match status" value="1"/>
</dbReference>
<evidence type="ECO:0000313" key="7">
    <source>
        <dbReference type="Proteomes" id="UP000242254"/>
    </source>
</evidence>
<dbReference type="Gene3D" id="1.20.1280.50">
    <property type="match status" value="1"/>
</dbReference>
<feature type="repeat" description="WD" evidence="3">
    <location>
        <begin position="255"/>
        <end position="294"/>
    </location>
</feature>
<dbReference type="PANTHER" id="PTHR19849">
    <property type="entry name" value="PHOSPHOLIPASE A-2-ACTIVATING PROTEIN"/>
    <property type="match status" value="1"/>
</dbReference>
<dbReference type="RefSeq" id="XP_023464563.1">
    <property type="nucleotide sequence ID" value="XM_023609083.1"/>
</dbReference>
<dbReference type="Proteomes" id="UP000242254">
    <property type="component" value="Unassembled WGS sequence"/>
</dbReference>
<dbReference type="STRING" id="1340429.A0A2G4SQ28"/>
<evidence type="ECO:0000313" key="6">
    <source>
        <dbReference type="EMBL" id="PHZ10855.1"/>
    </source>
</evidence>
<proteinExistence type="predicted"/>
<dbReference type="SUPFAM" id="SSF50978">
    <property type="entry name" value="WD40 repeat-like"/>
    <property type="match status" value="1"/>
</dbReference>
<dbReference type="InterPro" id="IPR020472">
    <property type="entry name" value="WD40_PAC1"/>
</dbReference>
<dbReference type="Pfam" id="PF00400">
    <property type="entry name" value="WD40"/>
    <property type="match status" value="6"/>
</dbReference>
<feature type="region of interest" description="Disordered" evidence="4">
    <location>
        <begin position="42"/>
        <end position="65"/>
    </location>
</feature>
<dbReference type="InterPro" id="IPR036047">
    <property type="entry name" value="F-box-like_dom_sf"/>
</dbReference>
<keyword evidence="7" id="KW-1185">Reference proteome</keyword>
<dbReference type="PROSITE" id="PS00678">
    <property type="entry name" value="WD_REPEATS_1"/>
    <property type="match status" value="3"/>
</dbReference>
<feature type="repeat" description="WD" evidence="3">
    <location>
        <begin position="437"/>
        <end position="476"/>
    </location>
</feature>
<dbReference type="SMART" id="SM00256">
    <property type="entry name" value="FBOX"/>
    <property type="match status" value="1"/>
</dbReference>
<dbReference type="PRINTS" id="PR00320">
    <property type="entry name" value="GPROTEINBRPT"/>
</dbReference>
<dbReference type="InterPro" id="IPR015943">
    <property type="entry name" value="WD40/YVTN_repeat-like_dom_sf"/>
</dbReference>
<dbReference type="PROSITE" id="PS50082">
    <property type="entry name" value="WD_REPEATS_2"/>
    <property type="match status" value="5"/>
</dbReference>
<evidence type="ECO:0000256" key="3">
    <source>
        <dbReference type="PROSITE-ProRule" id="PRU00221"/>
    </source>
</evidence>
<dbReference type="GeneID" id="35440073"/>
<dbReference type="GO" id="GO:0043130">
    <property type="term" value="F:ubiquitin binding"/>
    <property type="evidence" value="ECO:0007669"/>
    <property type="project" value="TreeGrafter"/>
</dbReference>
<dbReference type="SMART" id="SM00320">
    <property type="entry name" value="WD40"/>
    <property type="match status" value="7"/>
</dbReference>
<dbReference type="InterPro" id="IPR001680">
    <property type="entry name" value="WD40_rpt"/>
</dbReference>
<dbReference type="AlphaFoldDB" id="A0A2G4SQ28"/>
<evidence type="ECO:0000259" key="5">
    <source>
        <dbReference type="PROSITE" id="PS50181"/>
    </source>
</evidence>
<dbReference type="SUPFAM" id="SSF81383">
    <property type="entry name" value="F-box domain"/>
    <property type="match status" value="1"/>
</dbReference>
<evidence type="ECO:0000256" key="1">
    <source>
        <dbReference type="ARBA" id="ARBA00022574"/>
    </source>
</evidence>
<dbReference type="PROSITE" id="PS50294">
    <property type="entry name" value="WD_REPEATS_REGION"/>
    <property type="match status" value="3"/>
</dbReference>
<organism evidence="6 7">
    <name type="scientific">Rhizopus microsporus ATCC 52813</name>
    <dbReference type="NCBI Taxonomy" id="1340429"/>
    <lineage>
        <taxon>Eukaryota</taxon>
        <taxon>Fungi</taxon>
        <taxon>Fungi incertae sedis</taxon>
        <taxon>Mucoromycota</taxon>
        <taxon>Mucoromycotina</taxon>
        <taxon>Mucoromycetes</taxon>
        <taxon>Mucorales</taxon>
        <taxon>Mucorineae</taxon>
        <taxon>Rhizopodaceae</taxon>
        <taxon>Rhizopus</taxon>
    </lineage>
</organism>
<evidence type="ECO:0000256" key="4">
    <source>
        <dbReference type="SAM" id="MobiDB-lite"/>
    </source>
</evidence>
<dbReference type="Pfam" id="PF00646">
    <property type="entry name" value="F-box"/>
    <property type="match status" value="1"/>
</dbReference>
<feature type="repeat" description="WD" evidence="3">
    <location>
        <begin position="295"/>
        <end position="332"/>
    </location>
</feature>
<dbReference type="GO" id="GO:0005634">
    <property type="term" value="C:nucleus"/>
    <property type="evidence" value="ECO:0007669"/>
    <property type="project" value="TreeGrafter"/>
</dbReference>
<gene>
    <name evidence="6" type="ORF">RHIMIDRAFT_239000</name>
</gene>
<keyword evidence="1 3" id="KW-0853">WD repeat</keyword>
<dbReference type="GO" id="GO:0005737">
    <property type="term" value="C:cytoplasm"/>
    <property type="evidence" value="ECO:0007669"/>
    <property type="project" value="TreeGrafter"/>
</dbReference>
<dbReference type="InterPro" id="IPR001810">
    <property type="entry name" value="F-box_dom"/>
</dbReference>
<dbReference type="InterPro" id="IPR018391">
    <property type="entry name" value="PQQ_b-propeller_rpt"/>
</dbReference>
<accession>A0A2G4SQ28</accession>
<evidence type="ECO:0000256" key="2">
    <source>
        <dbReference type="ARBA" id="ARBA00022737"/>
    </source>
</evidence>
<feature type="domain" description="F-box" evidence="5">
    <location>
        <begin position="117"/>
        <end position="164"/>
    </location>
</feature>
<dbReference type="Gene3D" id="2.130.10.10">
    <property type="entry name" value="YVTN repeat-like/Quinoprotein amine dehydrogenase"/>
    <property type="match status" value="1"/>
</dbReference>
<feature type="compositionally biased region" description="Low complexity" evidence="4">
    <location>
        <begin position="46"/>
        <end position="56"/>
    </location>
</feature>
<protein>
    <submittedName>
        <fullName evidence="6">WD40 repeat-like protein</fullName>
    </submittedName>
</protein>
<feature type="repeat" description="WD" evidence="3">
    <location>
        <begin position="355"/>
        <end position="394"/>
    </location>
</feature>
<dbReference type="InterPro" id="IPR036322">
    <property type="entry name" value="WD40_repeat_dom_sf"/>
</dbReference>
<keyword evidence="2" id="KW-0677">Repeat</keyword>
<dbReference type="InterPro" id="IPR019775">
    <property type="entry name" value="WD40_repeat_CS"/>
</dbReference>
<dbReference type="SMART" id="SM00564">
    <property type="entry name" value="PQQ"/>
    <property type="match status" value="3"/>
</dbReference>
<dbReference type="GO" id="GO:0010992">
    <property type="term" value="P:ubiquitin recycling"/>
    <property type="evidence" value="ECO:0007669"/>
    <property type="project" value="TreeGrafter"/>
</dbReference>
<feature type="repeat" description="WD" evidence="3">
    <location>
        <begin position="395"/>
        <end position="436"/>
    </location>
</feature>
<name>A0A2G4SQ28_RHIZD</name>
<sequence>MQEESSNGLFTTSIQITQVHPKECDLNDQLCYPLYQRSRKRSVSNTTTTTETTSSSEHNKRPRLNKQNALWKLPNMLETFESFPPSFQTDFILQLLKKSSKSTLQLVNAWMTPAMKQDFISNLPLEISRRILSYLDAFSLSRASCVCKKWKNIIDHDDTSWMNLLLRDGYTLIDPITKTRQAYKVAYSRYKVLYARHHTLKQNWKKGRAERKSFEGVEKFVVTCLQFDDEKIVYGADNAHVSIYDTETGKKRMTLNGHGGGVWALQYVGNTLVTGSTDRTVRVWDMETGKCTHIFTGHTSTIRCLLVTKPTDDCPAMIVAGSRDSTLRVWRLPDPKDEAGHYYGEGVNPYFVHTLMGHRDSVRAVASHEHMIVSGSYDNTVRVWDIRTGRLVHVLEGHLQRVYSVVIDPDRNRCMSGSMDYQVRIWDLNTGECLKRLEGHSHLVGLLGLTNQYLVSAAADTMLRVWSPETGVCQHALSGHGSSITCFQHDDEKVISGSEGGLKMWDIKTGKFVRDLITDVECVWRVAFDERRCIAAVLRQNVTYFKILDFGVYNL</sequence>